<dbReference type="Proteomes" id="UP000308549">
    <property type="component" value="Unassembled WGS sequence"/>
</dbReference>
<keyword evidence="4" id="KW-0677">Repeat</keyword>
<dbReference type="SUPFAM" id="SSF50978">
    <property type="entry name" value="WD40 repeat-like"/>
    <property type="match status" value="1"/>
</dbReference>
<dbReference type="Gene3D" id="2.130.10.10">
    <property type="entry name" value="YVTN repeat-like/Quinoprotein amine dehydrogenase"/>
    <property type="match status" value="2"/>
</dbReference>
<keyword evidence="6" id="KW-0698">rRNA processing</keyword>
<feature type="region of interest" description="Disordered" evidence="7">
    <location>
        <begin position="493"/>
        <end position="518"/>
    </location>
</feature>
<sequence>MLTEHFIASIGVPEKPAPAGAAKDAAIFLHEAQPILAQRAIFKKSATPPNCLATSTTHIFAAQSGRAVVHVYDREKGNQEATVPFTERISCLTLACDDTVLVLGTAEGRCFLWETATGRLITTAQSHLQAVTAVRVDPTNNFLLSASEDSTVHIWSIPRLLSFSNSGIDPPAPSRTFTAHRAGVVDLVLGHSSGFNNVAVTTAKDKSCLVWDYQSNTVLRTYLLPAIPKCVTLDPADRAIYIGYDDGSVQQLDLYAASESLSLQPVQDVTISAPLQLSSSSRWTPSDISIGPSLAIALSFDGCTLLSGHQSGAISAWDVTTGRPARSVIQNPLPGPVENLQFLSVTGFANETWRKLRIPSVVKPKFGAFDNSDGTVPGAYALNIQLSGDLQSAPSAFEQALAAPCFPQVLVDEGLSELVSWTQRPLAPSENGAAPEADDYMALDEPSKAQQPSPNEEVAVLKKQLHALRKLQSASFDKIEKLHSENRAILQREQKRLSKAGGAQTNGAVQSDISSEDD</sequence>
<dbReference type="FunFam" id="2.130.10.10:FF:000929">
    <property type="entry name" value="Ribosomal assembly complex component Ipi3"/>
    <property type="match status" value="1"/>
</dbReference>
<comment type="function">
    <text evidence="1 6">Component of the RIX1 complex required for processing of ITS2 sequences from 35S pre-rRNA.</text>
</comment>
<dbReference type="PANTHER" id="PTHR18763">
    <property type="entry name" value="WD-REPEAT PROTEIN 18"/>
    <property type="match status" value="1"/>
</dbReference>
<accession>A0A4U0TNP7</accession>
<dbReference type="InterPro" id="IPR015943">
    <property type="entry name" value="WD40/YVTN_repeat-like_dom_sf"/>
</dbReference>
<evidence type="ECO:0000256" key="2">
    <source>
        <dbReference type="ARBA" id="ARBA00010143"/>
    </source>
</evidence>
<dbReference type="EMBL" id="NAJL01000052">
    <property type="protein sequence ID" value="TKA23651.1"/>
    <property type="molecule type" value="Genomic_DNA"/>
</dbReference>
<keyword evidence="6" id="KW-0539">Nucleus</keyword>
<name>A0A4U0TNP7_9PEZI</name>
<organism evidence="8 9">
    <name type="scientific">Salinomyces thailandicus</name>
    <dbReference type="NCBI Taxonomy" id="706561"/>
    <lineage>
        <taxon>Eukaryota</taxon>
        <taxon>Fungi</taxon>
        <taxon>Dikarya</taxon>
        <taxon>Ascomycota</taxon>
        <taxon>Pezizomycotina</taxon>
        <taxon>Dothideomycetes</taxon>
        <taxon>Dothideomycetidae</taxon>
        <taxon>Mycosphaerellales</taxon>
        <taxon>Teratosphaeriaceae</taxon>
        <taxon>Salinomyces</taxon>
    </lineage>
</organism>
<comment type="subunit">
    <text evidence="6">Component of the RIX1 complex, composed of IPI1, RIX1/IPI2 and IPI3 in a 1:2:2 stoichiometry. The complex interacts (via RIX1) with MDN1 (via its hexameric AAA ATPase ring) and the pre-60S ribosome particles.</text>
</comment>
<dbReference type="GO" id="GO:0006364">
    <property type="term" value="P:rRNA processing"/>
    <property type="evidence" value="ECO:0007669"/>
    <property type="project" value="UniProtKB-UniRule"/>
</dbReference>
<evidence type="ECO:0000256" key="1">
    <source>
        <dbReference type="ARBA" id="ARBA00002355"/>
    </source>
</evidence>
<evidence type="ECO:0000313" key="8">
    <source>
        <dbReference type="EMBL" id="TKA23651.1"/>
    </source>
</evidence>
<evidence type="ECO:0000256" key="4">
    <source>
        <dbReference type="ARBA" id="ARBA00022737"/>
    </source>
</evidence>
<dbReference type="GO" id="GO:0006261">
    <property type="term" value="P:DNA-templated DNA replication"/>
    <property type="evidence" value="ECO:0007669"/>
    <property type="project" value="TreeGrafter"/>
</dbReference>
<dbReference type="AlphaFoldDB" id="A0A4U0TNP7"/>
<evidence type="ECO:0000313" key="9">
    <source>
        <dbReference type="Proteomes" id="UP000308549"/>
    </source>
</evidence>
<dbReference type="OrthoDB" id="756370at2759"/>
<dbReference type="InterPro" id="IPR001680">
    <property type="entry name" value="WD40_rpt"/>
</dbReference>
<reference evidence="8 9" key="1">
    <citation type="submission" date="2017-03" db="EMBL/GenBank/DDBJ databases">
        <title>Genomes of endolithic fungi from Antarctica.</title>
        <authorList>
            <person name="Coleine C."/>
            <person name="Masonjones S."/>
            <person name="Stajich J.E."/>
        </authorList>
    </citation>
    <scope>NUCLEOTIDE SEQUENCE [LARGE SCALE GENOMIC DNA]</scope>
    <source>
        <strain evidence="8 9">CCFEE 6315</strain>
    </source>
</reference>
<dbReference type="PROSITE" id="PS50294">
    <property type="entry name" value="WD_REPEATS_REGION"/>
    <property type="match status" value="1"/>
</dbReference>
<comment type="caution">
    <text evidence="8">The sequence shown here is derived from an EMBL/GenBank/DDBJ whole genome shotgun (WGS) entry which is preliminary data.</text>
</comment>
<dbReference type="PROSITE" id="PS50082">
    <property type="entry name" value="WD_REPEATS_2"/>
    <property type="match status" value="1"/>
</dbReference>
<feature type="compositionally biased region" description="Polar residues" evidence="7">
    <location>
        <begin position="503"/>
        <end position="518"/>
    </location>
</feature>
<dbReference type="GO" id="GO:0005656">
    <property type="term" value="C:nuclear pre-replicative complex"/>
    <property type="evidence" value="ECO:0007669"/>
    <property type="project" value="TreeGrafter"/>
</dbReference>
<evidence type="ECO:0000256" key="6">
    <source>
        <dbReference type="RuleBase" id="RU369067"/>
    </source>
</evidence>
<dbReference type="GO" id="GO:0120330">
    <property type="term" value="C:rixosome complex"/>
    <property type="evidence" value="ECO:0007669"/>
    <property type="project" value="UniProtKB-UniRule"/>
</dbReference>
<dbReference type="Pfam" id="PF00400">
    <property type="entry name" value="WD40"/>
    <property type="match status" value="2"/>
</dbReference>
<dbReference type="InterPro" id="IPR045227">
    <property type="entry name" value="WDR18/Ipi3/RID3"/>
</dbReference>
<evidence type="ECO:0000256" key="7">
    <source>
        <dbReference type="SAM" id="MobiDB-lite"/>
    </source>
</evidence>
<evidence type="ECO:0000256" key="5">
    <source>
        <dbReference type="PROSITE-ProRule" id="PRU00221"/>
    </source>
</evidence>
<keyword evidence="3 5" id="KW-0853">WD repeat</keyword>
<feature type="repeat" description="WD" evidence="5">
    <location>
        <begin position="124"/>
        <end position="157"/>
    </location>
</feature>
<keyword evidence="9" id="KW-1185">Reference proteome</keyword>
<dbReference type="PANTHER" id="PTHR18763:SF0">
    <property type="entry name" value="WD REPEAT-CONTAINING PROTEIN 18"/>
    <property type="match status" value="1"/>
</dbReference>
<proteinExistence type="inferred from homology"/>
<gene>
    <name evidence="8" type="ORF">B0A50_06487</name>
</gene>
<protein>
    <recommendedName>
        <fullName evidence="6">Pre-rRNA-processing protein IPI3</fullName>
    </recommendedName>
</protein>
<comment type="similarity">
    <text evidence="2 6">Belongs to the WD repeat IPI3/WDR18 family.</text>
</comment>
<comment type="subcellular location">
    <subcellularLocation>
        <location evidence="6">Nucleus</location>
    </subcellularLocation>
</comment>
<dbReference type="InterPro" id="IPR036322">
    <property type="entry name" value="WD40_repeat_dom_sf"/>
</dbReference>
<evidence type="ECO:0000256" key="3">
    <source>
        <dbReference type="ARBA" id="ARBA00022574"/>
    </source>
</evidence>
<dbReference type="SMART" id="SM00320">
    <property type="entry name" value="WD40"/>
    <property type="match status" value="5"/>
</dbReference>